<feature type="transmembrane region" description="Helical" evidence="1">
    <location>
        <begin position="117"/>
        <end position="146"/>
    </location>
</feature>
<sequence>MTAEQLAILSAGVFFTAGLLTGIWKWRAIMASPNAEAPYYVNIAHRAALLYSFAALLLAFFAARSVWPEIWNLAGVIGNVVFYAAAILMYCIHGFLRDTDNQLARPHRLGKREMPAWQMTLFMALLAVGEVGGFLVLFSGVLAAWWG</sequence>
<feature type="transmembrane region" description="Helical" evidence="1">
    <location>
        <begin position="47"/>
        <end position="67"/>
    </location>
</feature>
<dbReference type="RefSeq" id="WP_311659588.1">
    <property type="nucleotide sequence ID" value="NZ_JAVRHY010000012.1"/>
</dbReference>
<keyword evidence="1" id="KW-1133">Transmembrane helix</keyword>
<gene>
    <name evidence="2" type="ORF">RM531_12115</name>
</gene>
<comment type="caution">
    <text evidence="2">The sequence shown here is derived from an EMBL/GenBank/DDBJ whole genome shotgun (WGS) entry which is preliminary data.</text>
</comment>
<keyword evidence="1" id="KW-0472">Membrane</keyword>
<dbReference type="EMBL" id="JAVRHY010000012">
    <property type="protein sequence ID" value="MDT0619221.1"/>
    <property type="molecule type" value="Genomic_DNA"/>
</dbReference>
<evidence type="ECO:0008006" key="4">
    <source>
        <dbReference type="Google" id="ProtNLM"/>
    </source>
</evidence>
<evidence type="ECO:0000313" key="2">
    <source>
        <dbReference type="EMBL" id="MDT0619221.1"/>
    </source>
</evidence>
<feature type="transmembrane region" description="Helical" evidence="1">
    <location>
        <begin position="6"/>
        <end position="26"/>
    </location>
</feature>
<name>A0ABU3B9Q5_9GAMM</name>
<keyword evidence="3" id="KW-1185">Reference proteome</keyword>
<reference evidence="2 3" key="1">
    <citation type="submission" date="2023-09" db="EMBL/GenBank/DDBJ databases">
        <authorList>
            <person name="Rey-Velasco X."/>
        </authorList>
    </citation>
    <scope>NUCLEOTIDE SEQUENCE [LARGE SCALE GENOMIC DNA]</scope>
    <source>
        <strain evidence="2 3">P385</strain>
    </source>
</reference>
<protein>
    <recommendedName>
        <fullName evidence="4">Integral membrane protein</fullName>
    </recommendedName>
</protein>
<evidence type="ECO:0000313" key="3">
    <source>
        <dbReference type="Proteomes" id="UP001259982"/>
    </source>
</evidence>
<feature type="transmembrane region" description="Helical" evidence="1">
    <location>
        <begin position="73"/>
        <end position="96"/>
    </location>
</feature>
<proteinExistence type="predicted"/>
<keyword evidence="1" id="KW-0812">Transmembrane</keyword>
<dbReference type="Proteomes" id="UP001259982">
    <property type="component" value="Unassembled WGS sequence"/>
</dbReference>
<organism evidence="2 3">
    <name type="scientific">Spectribacter acetivorans</name>
    <dbReference type="NCBI Taxonomy" id="3075603"/>
    <lineage>
        <taxon>Bacteria</taxon>
        <taxon>Pseudomonadati</taxon>
        <taxon>Pseudomonadota</taxon>
        <taxon>Gammaproteobacteria</taxon>
        <taxon>Salinisphaerales</taxon>
        <taxon>Salinisphaeraceae</taxon>
        <taxon>Spectribacter</taxon>
    </lineage>
</organism>
<accession>A0ABU3B9Q5</accession>
<evidence type="ECO:0000256" key="1">
    <source>
        <dbReference type="SAM" id="Phobius"/>
    </source>
</evidence>